<evidence type="ECO:0000313" key="2">
    <source>
        <dbReference type="EMBL" id="SFJ25905.1"/>
    </source>
</evidence>
<proteinExistence type="predicted"/>
<feature type="transmembrane region" description="Helical" evidence="1">
    <location>
        <begin position="91"/>
        <end position="111"/>
    </location>
</feature>
<keyword evidence="1" id="KW-0812">Transmembrane</keyword>
<gene>
    <name evidence="2" type="ORF">SAMN05216258_1224</name>
</gene>
<dbReference type="EMBL" id="FOQH01000022">
    <property type="protein sequence ID" value="SFJ25905.1"/>
    <property type="molecule type" value="Genomic_DNA"/>
</dbReference>
<name>A0A1I3PWY3_9RHOB</name>
<keyword evidence="1" id="KW-0472">Membrane</keyword>
<feature type="transmembrane region" description="Helical" evidence="1">
    <location>
        <begin position="22"/>
        <end position="46"/>
    </location>
</feature>
<dbReference type="RefSeq" id="WP_092866124.1">
    <property type="nucleotide sequence ID" value="NZ_FOQH01000022.1"/>
</dbReference>
<accession>A0A1I3PWY3</accession>
<dbReference type="OrthoDB" id="7594268at2"/>
<dbReference type="Proteomes" id="UP000199377">
    <property type="component" value="Unassembled WGS sequence"/>
</dbReference>
<dbReference type="AlphaFoldDB" id="A0A1I3PWY3"/>
<organism evidence="2 3">
    <name type="scientific">Albimonas pacifica</name>
    <dbReference type="NCBI Taxonomy" id="1114924"/>
    <lineage>
        <taxon>Bacteria</taxon>
        <taxon>Pseudomonadati</taxon>
        <taxon>Pseudomonadota</taxon>
        <taxon>Alphaproteobacteria</taxon>
        <taxon>Rhodobacterales</taxon>
        <taxon>Paracoccaceae</taxon>
        <taxon>Albimonas</taxon>
    </lineage>
</organism>
<protein>
    <submittedName>
        <fullName evidence="2">Uncharacterized protein</fullName>
    </submittedName>
</protein>
<evidence type="ECO:0000256" key="1">
    <source>
        <dbReference type="SAM" id="Phobius"/>
    </source>
</evidence>
<feature type="transmembrane region" description="Helical" evidence="1">
    <location>
        <begin position="52"/>
        <end position="79"/>
    </location>
</feature>
<keyword evidence="3" id="KW-1185">Reference proteome</keyword>
<sequence length="166" mass="18600">MTARPETGAAPGRDWLDALRRYFVFAAMAHLVWEFAHLPLYTIWLTGTPGELVFAAVHCTGGDILITLSTIMLSLSVFGSADWPRIRGRRVLGGAVIFGVTYTIFSEWLNIEVREAWAYREMMPVIPVIDAGLSPILQWIVIPVVGYCWATGARPWRREELEVAHG</sequence>
<dbReference type="STRING" id="1114924.SAMN05216258_1224"/>
<reference evidence="2 3" key="1">
    <citation type="submission" date="2016-10" db="EMBL/GenBank/DDBJ databases">
        <authorList>
            <person name="de Groot N.N."/>
        </authorList>
    </citation>
    <scope>NUCLEOTIDE SEQUENCE [LARGE SCALE GENOMIC DNA]</scope>
    <source>
        <strain evidence="2 3">CGMCC 1.11030</strain>
    </source>
</reference>
<evidence type="ECO:0000313" key="3">
    <source>
        <dbReference type="Proteomes" id="UP000199377"/>
    </source>
</evidence>
<feature type="transmembrane region" description="Helical" evidence="1">
    <location>
        <begin position="131"/>
        <end position="150"/>
    </location>
</feature>
<keyword evidence="1" id="KW-1133">Transmembrane helix</keyword>